<feature type="region of interest" description="Disordered" evidence="2">
    <location>
        <begin position="1"/>
        <end position="46"/>
    </location>
</feature>
<proteinExistence type="predicted"/>
<keyword evidence="3" id="KW-0472">Membrane</keyword>
<keyword evidence="3" id="KW-0812">Transmembrane</keyword>
<evidence type="ECO:0000256" key="1">
    <source>
        <dbReference type="ARBA" id="ARBA00022729"/>
    </source>
</evidence>
<feature type="compositionally biased region" description="Low complexity" evidence="2">
    <location>
        <begin position="11"/>
        <end position="26"/>
    </location>
</feature>
<feature type="transmembrane region" description="Helical" evidence="3">
    <location>
        <begin position="50"/>
        <end position="71"/>
    </location>
</feature>
<keyword evidence="3" id="KW-1133">Transmembrane helix</keyword>
<dbReference type="EMBL" id="BJOU01000017">
    <property type="protein sequence ID" value="GED99139.1"/>
    <property type="molecule type" value="Genomic_DNA"/>
</dbReference>
<dbReference type="Gene3D" id="2.60.40.1240">
    <property type="match status" value="1"/>
</dbReference>
<evidence type="ECO:0000256" key="2">
    <source>
        <dbReference type="SAM" id="MobiDB-lite"/>
    </source>
</evidence>
<sequence length="239" mass="24672">MTTPNHPQDPQAPYGQQYGPYGQAPGYPAPPQAPGYPAPPQAPPPPKKSYAPLIIGIVVVLIALCGLGALVSGGGDKADTSGNSGAPAAKQNGAKDTAKDEKSDDTAGMNQPVRDGKFEFAVTNVETGLASVGENQFLTQKAQGEFAVVTLTVKNIGDKAQGFSPSNQKLVDQQGRQHESDATAQIALGGSDIPVWDNINPGNTVTVKLVFDIPKGAVPTTLELHDSMFSGGVKVALTT</sequence>
<keyword evidence="1" id="KW-0732">Signal</keyword>
<dbReference type="Pfam" id="PF11611">
    <property type="entry name" value="DUF4352"/>
    <property type="match status" value="1"/>
</dbReference>
<name>A0A7I9V280_9ACTN</name>
<dbReference type="Proteomes" id="UP000444980">
    <property type="component" value="Unassembled WGS sequence"/>
</dbReference>
<evidence type="ECO:0000313" key="5">
    <source>
        <dbReference type="EMBL" id="GED99139.1"/>
    </source>
</evidence>
<feature type="compositionally biased region" description="Pro residues" evidence="2">
    <location>
        <begin position="27"/>
        <end position="46"/>
    </location>
</feature>
<dbReference type="InterPro" id="IPR029051">
    <property type="entry name" value="DUF4352"/>
</dbReference>
<evidence type="ECO:0000256" key="3">
    <source>
        <dbReference type="SAM" id="Phobius"/>
    </source>
</evidence>
<comment type="caution">
    <text evidence="5">The sequence shown here is derived from an EMBL/GenBank/DDBJ whole genome shotgun (WGS) entry which is preliminary data.</text>
</comment>
<gene>
    <name evidence="5" type="ORF">nbrc107697_31780</name>
</gene>
<reference evidence="6" key="1">
    <citation type="submission" date="2019-06" db="EMBL/GenBank/DDBJ databases">
        <title>Gordonia isolated from sludge of a wastewater treatment plant.</title>
        <authorList>
            <person name="Tamura T."/>
            <person name="Aoyama K."/>
            <person name="Kang Y."/>
            <person name="Saito S."/>
            <person name="Akiyama N."/>
            <person name="Yazawa K."/>
            <person name="Gonoi T."/>
            <person name="Mikami Y."/>
        </authorList>
    </citation>
    <scope>NUCLEOTIDE SEQUENCE [LARGE SCALE GENOMIC DNA]</scope>
    <source>
        <strain evidence="6">NBRC 107697</strain>
    </source>
</reference>
<accession>A0A7I9V280</accession>
<dbReference type="AlphaFoldDB" id="A0A7I9V280"/>
<protein>
    <recommendedName>
        <fullName evidence="4">DUF4352 domain-containing protein</fullName>
    </recommendedName>
</protein>
<organism evidence="5 6">
    <name type="scientific">Gordonia crocea</name>
    <dbReference type="NCBI Taxonomy" id="589162"/>
    <lineage>
        <taxon>Bacteria</taxon>
        <taxon>Bacillati</taxon>
        <taxon>Actinomycetota</taxon>
        <taxon>Actinomycetes</taxon>
        <taxon>Mycobacteriales</taxon>
        <taxon>Gordoniaceae</taxon>
        <taxon>Gordonia</taxon>
    </lineage>
</organism>
<dbReference type="RefSeq" id="WP_161928454.1">
    <property type="nucleotide sequence ID" value="NZ_BJOU01000017.1"/>
</dbReference>
<feature type="domain" description="DUF4352" evidence="4">
    <location>
        <begin position="108"/>
        <end position="232"/>
    </location>
</feature>
<dbReference type="OrthoDB" id="3430849at2"/>
<evidence type="ECO:0000259" key="4">
    <source>
        <dbReference type="Pfam" id="PF11611"/>
    </source>
</evidence>
<feature type="compositionally biased region" description="Basic and acidic residues" evidence="2">
    <location>
        <begin position="96"/>
        <end position="105"/>
    </location>
</feature>
<feature type="region of interest" description="Disordered" evidence="2">
    <location>
        <begin position="75"/>
        <end position="113"/>
    </location>
</feature>
<keyword evidence="6" id="KW-1185">Reference proteome</keyword>
<dbReference type="InterPro" id="IPR029050">
    <property type="entry name" value="Immunoprotect_excell_Ig-like"/>
</dbReference>
<evidence type="ECO:0000313" key="6">
    <source>
        <dbReference type="Proteomes" id="UP000444980"/>
    </source>
</evidence>